<gene>
    <name evidence="3" type="ORF">ACE1CA_12450</name>
</gene>
<dbReference type="PANTHER" id="PTHR30217">
    <property type="entry name" value="PEPTIDASE U32 FAMILY"/>
    <property type="match status" value="1"/>
</dbReference>
<proteinExistence type="predicted"/>
<dbReference type="Pfam" id="PF12392">
    <property type="entry name" value="DUF3656"/>
    <property type="match status" value="1"/>
</dbReference>
<dbReference type="Pfam" id="PF01136">
    <property type="entry name" value="Peptidase_U32"/>
    <property type="match status" value="2"/>
</dbReference>
<evidence type="ECO:0000256" key="1">
    <source>
        <dbReference type="SAM" id="MobiDB-lite"/>
    </source>
</evidence>
<organism evidence="3 4">
    <name type="scientific">Floridaenema evergladense BLCC-F167</name>
    <dbReference type="NCBI Taxonomy" id="3153639"/>
    <lineage>
        <taxon>Bacteria</taxon>
        <taxon>Bacillati</taxon>
        <taxon>Cyanobacteriota</taxon>
        <taxon>Cyanophyceae</taxon>
        <taxon>Oscillatoriophycideae</taxon>
        <taxon>Aerosakkonematales</taxon>
        <taxon>Aerosakkonemataceae</taxon>
        <taxon>Floridanema</taxon>
        <taxon>Floridanema evergladense</taxon>
    </lineage>
</organism>
<accession>A0ABV4WJS2</accession>
<evidence type="ECO:0000259" key="2">
    <source>
        <dbReference type="Pfam" id="PF12392"/>
    </source>
</evidence>
<name>A0ABV4WJS2_9CYAN</name>
<dbReference type="InterPro" id="IPR001539">
    <property type="entry name" value="Peptidase_U32"/>
</dbReference>
<protein>
    <submittedName>
        <fullName evidence="3">DUF3656 domain-containing protein</fullName>
    </submittedName>
</protein>
<evidence type="ECO:0000313" key="3">
    <source>
        <dbReference type="EMBL" id="MFB2835333.1"/>
    </source>
</evidence>
<evidence type="ECO:0000313" key="4">
    <source>
        <dbReference type="Proteomes" id="UP001576780"/>
    </source>
</evidence>
<feature type="domain" description="Peptidase U32 collagenase" evidence="2">
    <location>
        <begin position="466"/>
        <end position="585"/>
    </location>
</feature>
<reference evidence="3 4" key="1">
    <citation type="submission" date="2024-09" db="EMBL/GenBank/DDBJ databases">
        <title>Floridaenema gen nov. (Aerosakkonemataceae, Aerosakkonematales ord. nov., Cyanobacteria) from benthic tropical and subtropical fresh waters, with the description of four new species.</title>
        <authorList>
            <person name="Moretto J.A."/>
            <person name="Berthold D.E."/>
            <person name="Lefler F.W."/>
            <person name="Huang I.-S."/>
            <person name="Laughinghouse H. IV."/>
        </authorList>
    </citation>
    <scope>NUCLEOTIDE SEQUENCE [LARGE SCALE GENOMIC DNA]</scope>
    <source>
        <strain evidence="3 4">BLCC-F167</strain>
    </source>
</reference>
<dbReference type="PANTHER" id="PTHR30217:SF10">
    <property type="entry name" value="23S RRNA 5-HYDROXYCYTIDINE C2501 SYNTHASE"/>
    <property type="match status" value="1"/>
</dbReference>
<dbReference type="InterPro" id="IPR051454">
    <property type="entry name" value="RNA/ubiquinone_mod_enzymes"/>
</dbReference>
<dbReference type="RefSeq" id="WP_413277747.1">
    <property type="nucleotide sequence ID" value="NZ_JBHFNT010000105.1"/>
</dbReference>
<feature type="compositionally biased region" description="Basic and acidic residues" evidence="1">
    <location>
        <begin position="334"/>
        <end position="345"/>
    </location>
</feature>
<comment type="caution">
    <text evidence="3">The sequence shown here is derived from an EMBL/GenBank/DDBJ whole genome shotgun (WGS) entry which is preliminary data.</text>
</comment>
<feature type="region of interest" description="Disordered" evidence="1">
    <location>
        <begin position="290"/>
        <end position="350"/>
    </location>
</feature>
<dbReference type="InterPro" id="IPR020988">
    <property type="entry name" value="Pept_U32_collagenase"/>
</dbReference>
<sequence length="895" mass="100457">MKADRKPHTKPTTPNIKIPELLSPAGNWECAKAAVENGADAIYFGLEQFNARMRAQNITTAELPKLMQYLHLRGVKGYVTLNTLIFPQELTQAEQYLRTIIAAGVDAVIVQDIGLCRLIRHLSPDFPIHASTQMTITSATGIEFAKCLGCQLVVLARECSLQEIEKIQKQLIEKRISLPLEVFVHGALCVAYSGQCLTSEALGGRSANRGECAQACRMPYELIADGNLVDLGDRKYLLSPQDLAGLNVLPELVKAGVSSLKIEGRLKAPEYVANVTRVYRQALDRVIAELSDPPKSPLQRGTLNGELDPPKSPLQRGTLSSENLHPVPPLLRGVRGDQNDMKQDQKTNINNVGDLSDRYNLEMAFSRGLYTGWFGGINNQELVHARFGKKRGVYLGEVTRISQDKISINLQAPIKPGDGVVFDNGHPEKQEEGGRIYAVENKGKETILTFGKRDINLRRIQVGDKVWKTSDPELDKQLRQTFSGETPQFQRPLKLEIHGEVNQALIVIATDELGNVVQVESAINLVEAHTKPLTTERLQEQLGRLGNTPFYLEKLTNHLNGEVMLPVSELNRLRREFVTQLEELRQQPKRWKLNANATVSDLLPTKETATLTNPNLIVLVRNLEQLQAALESGISTIYCELENPKNYRKAVKLVKEFPSPQSPTPKIFVAPPRITKPGENWILRQVRASEADGYLVRNYDQLQFFCGERCIGDFSLNIANGLTANYLKNSLSLTRLTASYDLNISQLEDLLVSCPTDWFEVTIHQYMPMFHMEHCVFCAFLSEGTDYTNCDRPCEKHEVKLRDRTGTEHILQADAGCRNTVFNGKAQTGAEYVQRLLELGLRNFRVEFMNETPQQVKEIIYRYHQLLSGEISGSQLWRDLKLQNQLGVTRGTMGN</sequence>
<dbReference type="EMBL" id="JBHFNT010000105">
    <property type="protein sequence ID" value="MFB2835333.1"/>
    <property type="molecule type" value="Genomic_DNA"/>
</dbReference>
<dbReference type="SUPFAM" id="SSF51395">
    <property type="entry name" value="FMN-linked oxidoreductases"/>
    <property type="match status" value="1"/>
</dbReference>
<dbReference type="Proteomes" id="UP001576780">
    <property type="component" value="Unassembled WGS sequence"/>
</dbReference>
<keyword evidence="4" id="KW-1185">Reference proteome</keyword>